<evidence type="ECO:0000313" key="2">
    <source>
        <dbReference type="Proteomes" id="UP001054889"/>
    </source>
</evidence>
<organism evidence="1 2">
    <name type="scientific">Eleusine coracana subsp. coracana</name>
    <dbReference type="NCBI Taxonomy" id="191504"/>
    <lineage>
        <taxon>Eukaryota</taxon>
        <taxon>Viridiplantae</taxon>
        <taxon>Streptophyta</taxon>
        <taxon>Embryophyta</taxon>
        <taxon>Tracheophyta</taxon>
        <taxon>Spermatophyta</taxon>
        <taxon>Magnoliopsida</taxon>
        <taxon>Liliopsida</taxon>
        <taxon>Poales</taxon>
        <taxon>Poaceae</taxon>
        <taxon>PACMAD clade</taxon>
        <taxon>Chloridoideae</taxon>
        <taxon>Cynodonteae</taxon>
        <taxon>Eleusininae</taxon>
        <taxon>Eleusine</taxon>
    </lineage>
</organism>
<gene>
    <name evidence="1" type="primary">ga23907</name>
    <name evidence="1" type="ORF">PR202_ga23907</name>
</gene>
<dbReference type="SUPFAM" id="SSF52540">
    <property type="entry name" value="P-loop containing nucleoside triphosphate hydrolases"/>
    <property type="match status" value="1"/>
</dbReference>
<dbReference type="Proteomes" id="UP001054889">
    <property type="component" value="Unassembled WGS sequence"/>
</dbReference>
<keyword evidence="2" id="KW-1185">Reference proteome</keyword>
<proteinExistence type="predicted"/>
<reference evidence="1" key="1">
    <citation type="journal article" date="2018" name="DNA Res.">
        <title>Multiple hybrid de novo genome assembly of finger millet, an orphan allotetraploid crop.</title>
        <authorList>
            <person name="Hatakeyama M."/>
            <person name="Aluri S."/>
            <person name="Balachadran M.T."/>
            <person name="Sivarajan S.R."/>
            <person name="Patrignani A."/>
            <person name="Gruter S."/>
            <person name="Poveda L."/>
            <person name="Shimizu-Inatsugi R."/>
            <person name="Baeten J."/>
            <person name="Francoijs K.J."/>
            <person name="Nataraja K.N."/>
            <person name="Reddy Y.A.N."/>
            <person name="Phadnis S."/>
            <person name="Ravikumar R.L."/>
            <person name="Schlapbach R."/>
            <person name="Sreeman S.M."/>
            <person name="Shimizu K.K."/>
        </authorList>
    </citation>
    <scope>NUCLEOTIDE SEQUENCE</scope>
</reference>
<dbReference type="InterPro" id="IPR027417">
    <property type="entry name" value="P-loop_NTPase"/>
</dbReference>
<accession>A0AAV5D7S3</accession>
<dbReference type="PANTHER" id="PTHR33377:SF54">
    <property type="entry name" value="OS01G0256300 PROTEIN"/>
    <property type="match status" value="1"/>
</dbReference>
<dbReference type="EMBL" id="BQKI01000012">
    <property type="protein sequence ID" value="GJN06203.1"/>
    <property type="molecule type" value="Genomic_DNA"/>
</dbReference>
<evidence type="ECO:0008006" key="3">
    <source>
        <dbReference type="Google" id="ProtNLM"/>
    </source>
</evidence>
<name>A0AAV5D7S3_ELECO</name>
<evidence type="ECO:0000313" key="1">
    <source>
        <dbReference type="EMBL" id="GJN06203.1"/>
    </source>
</evidence>
<protein>
    <recommendedName>
        <fullName evidence="3">Rx N-terminal domain-containing protein</fullName>
    </recommendedName>
</protein>
<dbReference type="Gene3D" id="3.40.50.300">
    <property type="entry name" value="P-loop containing nucleotide triphosphate hydrolases"/>
    <property type="match status" value="1"/>
</dbReference>
<sequence>MDALLSAVASDLIGRLISFFIRKYHEHGGTDTTNVTVRLQRALVRARVVVEEAEGRQIANRAMLQQLNQLRQQLCRAAYALETFRWRATDPRRSRRRSHTMVSESTRPVESLEATLSDMREFVMLLNSCPRVIKQPYSAYLFTENCMFGRQMEKEEIIGFLSKPLQDLDILPIIGPLGVGKWTLVEHVCLDERVRERFTKIHRLRSDGLDYLHSHNEHRHRSLFDFTERSLIMIDMVDGDAAAEESWRTFHSAVLHRRAHRGSKIIIISRTEAHSSLGTVRPLRLHPLHREELWYFFKNLVFGAANPDEHPDLVRIAMAMCSGISDIAPFADANIIATSLRANLSARSWHHVLKMGAKAMVLQLDAASNGLHKYNVGRYYLCRPLKDPSVPCLFYNGRKLTGVAHDELPKVTMRELRTSDSPPLAGETRFDVLVWQSHIAPYASYVATCEIDRAHYQQVVALKKRLLNKRRRDHQEDDSTNIGGSRGWCRWAWKYPGIQPTYRT</sequence>
<comment type="caution">
    <text evidence="1">The sequence shown here is derived from an EMBL/GenBank/DDBJ whole genome shotgun (WGS) entry which is preliminary data.</text>
</comment>
<reference evidence="1" key="2">
    <citation type="submission" date="2021-12" db="EMBL/GenBank/DDBJ databases">
        <title>Resequencing data analysis of finger millet.</title>
        <authorList>
            <person name="Hatakeyama M."/>
            <person name="Aluri S."/>
            <person name="Balachadran M.T."/>
            <person name="Sivarajan S.R."/>
            <person name="Poveda L."/>
            <person name="Shimizu-Inatsugi R."/>
            <person name="Schlapbach R."/>
            <person name="Sreeman S.M."/>
            <person name="Shimizu K.K."/>
        </authorList>
    </citation>
    <scope>NUCLEOTIDE SEQUENCE</scope>
</reference>
<dbReference type="PANTHER" id="PTHR33377">
    <property type="entry name" value="OS10G0134700 PROTEIN-RELATED"/>
    <property type="match status" value="1"/>
</dbReference>
<dbReference type="AlphaFoldDB" id="A0AAV5D7S3"/>